<gene>
    <name evidence="6" type="ORF">B7R25_00340</name>
</gene>
<dbReference type="InterPro" id="IPR050109">
    <property type="entry name" value="HTH-type_TetR-like_transc_reg"/>
</dbReference>
<evidence type="ECO:0000313" key="7">
    <source>
        <dbReference type="Proteomes" id="UP000257080"/>
    </source>
</evidence>
<protein>
    <submittedName>
        <fullName evidence="6">TetR family transcriptional regulator</fullName>
    </submittedName>
</protein>
<organism evidence="6 7">
    <name type="scientific">Subtercola boreus</name>
    <dbReference type="NCBI Taxonomy" id="120213"/>
    <lineage>
        <taxon>Bacteria</taxon>
        <taxon>Bacillati</taxon>
        <taxon>Actinomycetota</taxon>
        <taxon>Actinomycetes</taxon>
        <taxon>Micrococcales</taxon>
        <taxon>Microbacteriaceae</taxon>
        <taxon>Subtercola</taxon>
    </lineage>
</organism>
<dbReference type="InterPro" id="IPR023772">
    <property type="entry name" value="DNA-bd_HTH_TetR-type_CS"/>
</dbReference>
<dbReference type="InterPro" id="IPR041347">
    <property type="entry name" value="MftR_C"/>
</dbReference>
<evidence type="ECO:0000313" key="6">
    <source>
        <dbReference type="EMBL" id="RFA29480.1"/>
    </source>
</evidence>
<keyword evidence="1" id="KW-0805">Transcription regulation</keyword>
<feature type="DNA-binding region" description="H-T-H motif" evidence="4">
    <location>
        <begin position="29"/>
        <end position="48"/>
    </location>
</feature>
<dbReference type="GO" id="GO:0000976">
    <property type="term" value="F:transcription cis-regulatory region binding"/>
    <property type="evidence" value="ECO:0007669"/>
    <property type="project" value="TreeGrafter"/>
</dbReference>
<dbReference type="PANTHER" id="PTHR30055">
    <property type="entry name" value="HTH-TYPE TRANSCRIPTIONAL REGULATOR RUTR"/>
    <property type="match status" value="1"/>
</dbReference>
<dbReference type="InterPro" id="IPR009057">
    <property type="entry name" value="Homeodomain-like_sf"/>
</dbReference>
<dbReference type="OrthoDB" id="4746440at2"/>
<keyword evidence="3" id="KW-0804">Transcription</keyword>
<dbReference type="InterPro" id="IPR001647">
    <property type="entry name" value="HTH_TetR"/>
</dbReference>
<dbReference type="PROSITE" id="PS50977">
    <property type="entry name" value="HTH_TETR_2"/>
    <property type="match status" value="1"/>
</dbReference>
<dbReference type="GO" id="GO:0003700">
    <property type="term" value="F:DNA-binding transcription factor activity"/>
    <property type="evidence" value="ECO:0007669"/>
    <property type="project" value="TreeGrafter"/>
</dbReference>
<reference evidence="6 7" key="1">
    <citation type="submission" date="2017-04" db="EMBL/GenBank/DDBJ databases">
        <title>Comparative genome analysis of Subtercola boreus.</title>
        <authorList>
            <person name="Cho Y.-J."/>
            <person name="Cho A."/>
            <person name="Kim O.-S."/>
            <person name="Lee J.-I."/>
        </authorList>
    </citation>
    <scope>NUCLEOTIDE SEQUENCE [LARGE SCALE GENOMIC DNA]</scope>
    <source>
        <strain evidence="6 7">P28004</strain>
    </source>
</reference>
<evidence type="ECO:0000256" key="2">
    <source>
        <dbReference type="ARBA" id="ARBA00023125"/>
    </source>
</evidence>
<keyword evidence="2 4" id="KW-0238">DNA-binding</keyword>
<evidence type="ECO:0000259" key="5">
    <source>
        <dbReference type="PROSITE" id="PS50977"/>
    </source>
</evidence>
<dbReference type="PRINTS" id="PR00455">
    <property type="entry name" value="HTHTETR"/>
</dbReference>
<evidence type="ECO:0000256" key="4">
    <source>
        <dbReference type="PROSITE-ProRule" id="PRU00335"/>
    </source>
</evidence>
<dbReference type="PROSITE" id="PS01081">
    <property type="entry name" value="HTH_TETR_1"/>
    <property type="match status" value="1"/>
</dbReference>
<dbReference type="RefSeq" id="WP_116417004.1">
    <property type="nucleotide sequence ID" value="NZ_NBXC01000002.1"/>
</dbReference>
<evidence type="ECO:0000256" key="1">
    <source>
        <dbReference type="ARBA" id="ARBA00023015"/>
    </source>
</evidence>
<feature type="domain" description="HTH tetR-type" evidence="5">
    <location>
        <begin position="6"/>
        <end position="66"/>
    </location>
</feature>
<proteinExistence type="predicted"/>
<dbReference type="SUPFAM" id="SSF46689">
    <property type="entry name" value="Homeodomain-like"/>
    <property type="match status" value="1"/>
</dbReference>
<accession>A0A3E0WDS7</accession>
<name>A0A3E0WDS7_9MICO</name>
<dbReference type="Pfam" id="PF17754">
    <property type="entry name" value="TetR_C_14"/>
    <property type="match status" value="1"/>
</dbReference>
<dbReference type="Gene3D" id="1.10.357.10">
    <property type="entry name" value="Tetracycline Repressor, domain 2"/>
    <property type="match status" value="1"/>
</dbReference>
<dbReference type="AlphaFoldDB" id="A0A3E0WDS7"/>
<evidence type="ECO:0000256" key="3">
    <source>
        <dbReference type="ARBA" id="ARBA00023163"/>
    </source>
</evidence>
<sequence length="188" mass="20725">MGRWQPGAHERLMQSAIELYSERGFEQTTAAEIAQRAGVTERTFFRYFADKREVLFNGSAELQRRVVTAIAEAPAEMAPLDVMSRAMQGAATLMQENRAWSRQRTAVIALNPGLQERELLKLARLASAAAVALRERGVPELAASLAAETGVTVFKIGFETWVGDDAHPDFARCIRDSLDQLRGMTSGV</sequence>
<dbReference type="Proteomes" id="UP000257080">
    <property type="component" value="Unassembled WGS sequence"/>
</dbReference>
<dbReference type="EMBL" id="NBXE01000002">
    <property type="protein sequence ID" value="RFA29480.1"/>
    <property type="molecule type" value="Genomic_DNA"/>
</dbReference>
<dbReference type="PANTHER" id="PTHR30055:SF238">
    <property type="entry name" value="MYCOFACTOCIN BIOSYNTHESIS TRANSCRIPTIONAL REGULATOR MFTR-RELATED"/>
    <property type="match status" value="1"/>
</dbReference>
<dbReference type="Pfam" id="PF00440">
    <property type="entry name" value="TetR_N"/>
    <property type="match status" value="1"/>
</dbReference>
<comment type="caution">
    <text evidence="6">The sequence shown here is derived from an EMBL/GenBank/DDBJ whole genome shotgun (WGS) entry which is preliminary data.</text>
</comment>